<gene>
    <name evidence="1" type="ORF">IWW38_005055</name>
</gene>
<dbReference type="Proteomes" id="UP001139981">
    <property type="component" value="Unassembled WGS sequence"/>
</dbReference>
<evidence type="ECO:0000313" key="2">
    <source>
        <dbReference type="Proteomes" id="UP001139981"/>
    </source>
</evidence>
<protein>
    <submittedName>
        <fullName evidence="1">Uncharacterized protein</fullName>
    </submittedName>
</protein>
<name>A0ACC1LX66_9FUNG</name>
<proteinExistence type="predicted"/>
<evidence type="ECO:0000313" key="1">
    <source>
        <dbReference type="EMBL" id="KAJ2887833.1"/>
    </source>
</evidence>
<reference evidence="1" key="1">
    <citation type="submission" date="2022-07" db="EMBL/GenBank/DDBJ databases">
        <title>Phylogenomic reconstructions and comparative analyses of Kickxellomycotina fungi.</title>
        <authorList>
            <person name="Reynolds N.K."/>
            <person name="Stajich J.E."/>
            <person name="Barry K."/>
            <person name="Grigoriev I.V."/>
            <person name="Crous P."/>
            <person name="Smith M.E."/>
        </authorList>
    </citation>
    <scope>NUCLEOTIDE SEQUENCE</scope>
    <source>
        <strain evidence="1">CBS 190363</strain>
    </source>
</reference>
<organism evidence="1 2">
    <name type="scientific">Coemansia aciculifera</name>
    <dbReference type="NCBI Taxonomy" id="417176"/>
    <lineage>
        <taxon>Eukaryota</taxon>
        <taxon>Fungi</taxon>
        <taxon>Fungi incertae sedis</taxon>
        <taxon>Zoopagomycota</taxon>
        <taxon>Kickxellomycotina</taxon>
        <taxon>Kickxellomycetes</taxon>
        <taxon>Kickxellales</taxon>
        <taxon>Kickxellaceae</taxon>
        <taxon>Coemansia</taxon>
    </lineage>
</organism>
<accession>A0ACC1LX66</accession>
<dbReference type="EMBL" id="JANBVB010002141">
    <property type="protein sequence ID" value="KAJ2887833.1"/>
    <property type="molecule type" value="Genomic_DNA"/>
</dbReference>
<feature type="non-terminal residue" evidence="1">
    <location>
        <position position="502"/>
    </location>
</feature>
<comment type="caution">
    <text evidence="1">The sequence shown here is derived from an EMBL/GenBank/DDBJ whole genome shotgun (WGS) entry which is preliminary data.</text>
</comment>
<sequence length="502" mass="54276">MSGQLQLLQLIRVTATTTTSQGTVGATTTPPIPGLNFVYPACPNCGCKISEVSWACLNCGSQVGSSDRAVWTFRVRVGFIDPKKKGRSSYNEMPASILGSTAEAWFGCTAAQWVEETRLAFEHFRGHQHEAQWIERMTEQIMCLVSMGACGGAVGQYRKVALRRDAAPKARHGGKPQYVVSRLIASKDDDDNNFPAVTIVDMWRQVVSEALCAAGTSKDNLEWNIATQLAAGACMEAAAAVVLEHTEDGTFYFAAADLGLNAVLPAWDTEPALQPMFFHAPASPSRTPTGVVDFDDMDALFDHCSGLFTSLPPPPLSALGPEDLILSWQHLEESYDDDSRYSQLANSLADDENGNDGEWAATPGTGSAVGRSRRDYALYNPTPPDTFMRRLEATPESVAREIRGDAAREESQSRRMLDLDPVLPRVLAPATPVGRPVLRLASAVAVGGKTFVPETPVHFLRTHSLDSSAVDCVPETPLHAVTASRHRPPPLLLPPIPPQLTA</sequence>
<keyword evidence="2" id="KW-1185">Reference proteome</keyword>